<dbReference type="InterPro" id="IPR002347">
    <property type="entry name" value="SDR_fam"/>
</dbReference>
<dbReference type="AlphaFoldDB" id="A0A133V4K5"/>
<proteinExistence type="inferred from homology"/>
<evidence type="ECO:0000256" key="1">
    <source>
        <dbReference type="ARBA" id="ARBA00006484"/>
    </source>
</evidence>
<keyword evidence="4" id="KW-1185">Reference proteome</keyword>
<evidence type="ECO:0000313" key="4">
    <source>
        <dbReference type="Proteomes" id="UP000070344"/>
    </source>
</evidence>
<dbReference type="NCBIfam" id="NF006070">
    <property type="entry name" value="PRK08213.1"/>
    <property type="match status" value="1"/>
</dbReference>
<dbReference type="NCBIfam" id="NF005559">
    <property type="entry name" value="PRK07231.1"/>
    <property type="match status" value="1"/>
</dbReference>
<dbReference type="Proteomes" id="UP000070344">
    <property type="component" value="Unassembled WGS sequence"/>
</dbReference>
<name>A0A133V4K5_9EURY</name>
<dbReference type="SUPFAM" id="SSF51735">
    <property type="entry name" value="NAD(P)-binding Rossmann-fold domains"/>
    <property type="match status" value="1"/>
</dbReference>
<dbReference type="InterPro" id="IPR020904">
    <property type="entry name" value="Sc_DH/Rdtase_CS"/>
</dbReference>
<dbReference type="GO" id="GO:0016616">
    <property type="term" value="F:oxidoreductase activity, acting on the CH-OH group of donors, NAD or NADP as acceptor"/>
    <property type="evidence" value="ECO:0007669"/>
    <property type="project" value="UniProtKB-ARBA"/>
</dbReference>
<dbReference type="Pfam" id="PF13561">
    <property type="entry name" value="adh_short_C2"/>
    <property type="match status" value="1"/>
</dbReference>
<dbReference type="PRINTS" id="PR00081">
    <property type="entry name" value="GDHRDH"/>
</dbReference>
<dbReference type="InterPro" id="IPR036291">
    <property type="entry name" value="NAD(P)-bd_dom_sf"/>
</dbReference>
<dbReference type="GO" id="GO:0005975">
    <property type="term" value="P:carbohydrate metabolic process"/>
    <property type="evidence" value="ECO:0007669"/>
    <property type="project" value="UniProtKB-ARBA"/>
</dbReference>
<evidence type="ECO:0000313" key="3">
    <source>
        <dbReference type="EMBL" id="KXB01347.1"/>
    </source>
</evidence>
<comment type="similarity">
    <text evidence="1">Belongs to the short-chain dehydrogenases/reductases (SDR) family.</text>
</comment>
<organism evidence="3 4">
    <name type="scientific">candidate division MSBL1 archaeon SCGC-AAA259O05</name>
    <dbReference type="NCBI Taxonomy" id="1698271"/>
    <lineage>
        <taxon>Archaea</taxon>
        <taxon>Methanobacteriati</taxon>
        <taxon>Methanobacteriota</taxon>
        <taxon>candidate division MSBL1</taxon>
    </lineage>
</organism>
<gene>
    <name evidence="3" type="ORF">AKJ41_01940</name>
</gene>
<dbReference type="PANTHER" id="PTHR42760">
    <property type="entry name" value="SHORT-CHAIN DEHYDROGENASES/REDUCTASES FAMILY MEMBER"/>
    <property type="match status" value="1"/>
</dbReference>
<evidence type="ECO:0000256" key="2">
    <source>
        <dbReference type="ARBA" id="ARBA00023002"/>
    </source>
</evidence>
<protein>
    <submittedName>
        <fullName evidence="3">Short-chain dehydrogenase</fullName>
    </submittedName>
</protein>
<dbReference type="EMBL" id="LHXV01000016">
    <property type="protein sequence ID" value="KXB01347.1"/>
    <property type="molecule type" value="Genomic_DNA"/>
</dbReference>
<reference evidence="3 4" key="1">
    <citation type="journal article" date="2016" name="Sci. Rep.">
        <title>Metabolic traits of an uncultured archaeal lineage -MSBL1- from brine pools of the Red Sea.</title>
        <authorList>
            <person name="Mwirichia R."/>
            <person name="Alam I."/>
            <person name="Rashid M."/>
            <person name="Vinu M."/>
            <person name="Ba-Alawi W."/>
            <person name="Anthony Kamau A."/>
            <person name="Kamanda Ngugi D."/>
            <person name="Goker M."/>
            <person name="Klenk H.P."/>
            <person name="Bajic V."/>
            <person name="Stingl U."/>
        </authorList>
    </citation>
    <scope>NUCLEOTIDE SEQUENCE [LARGE SCALE GENOMIC DNA]</scope>
    <source>
        <strain evidence="3">SCGC-AAA259O05</strain>
    </source>
</reference>
<dbReference type="NCBIfam" id="NF009466">
    <property type="entry name" value="PRK12826.1-2"/>
    <property type="match status" value="1"/>
</dbReference>
<dbReference type="PRINTS" id="PR00080">
    <property type="entry name" value="SDRFAMILY"/>
</dbReference>
<dbReference type="FunFam" id="3.40.50.720:FF:000240">
    <property type="entry name" value="SDR family oxidoreductase"/>
    <property type="match status" value="1"/>
</dbReference>
<sequence length="258" mass="27674">MSVLDKFDISGKNAIVTGAGRGLGKEMATSLAEAGANIVVAEKDGEMAEKSAQEIGEMGTTAFSIQTDVTEEDQVKSMIREAENRLGEIDILVNNAGVVNNAPAEEMTLEEWEKVVNVNMTGVFLCSKHVGKHMIENGGGNIINISSMSALVVNVPQPQISYNSSKAGVIMITKSLASEWAEHGIRVNAIAPGYMRTDLVDEVLEEDPEMEETWISNTPMGRLGRPEELGGVVVFLASEASSYMTGEVVVFDGGYTIR</sequence>
<dbReference type="PANTHER" id="PTHR42760:SF115">
    <property type="entry name" value="3-OXOACYL-[ACYL-CARRIER-PROTEIN] REDUCTASE FABG"/>
    <property type="match status" value="1"/>
</dbReference>
<comment type="caution">
    <text evidence="3">The sequence shown here is derived from an EMBL/GenBank/DDBJ whole genome shotgun (WGS) entry which is preliminary data.</text>
</comment>
<accession>A0A133V4K5</accession>
<dbReference type="PROSITE" id="PS00061">
    <property type="entry name" value="ADH_SHORT"/>
    <property type="match status" value="1"/>
</dbReference>
<dbReference type="Gene3D" id="3.40.50.720">
    <property type="entry name" value="NAD(P)-binding Rossmann-like Domain"/>
    <property type="match status" value="1"/>
</dbReference>
<keyword evidence="2" id="KW-0560">Oxidoreductase</keyword>